<evidence type="ECO:0000313" key="2">
    <source>
        <dbReference type="EMBL" id="KAI0516358.1"/>
    </source>
</evidence>
<dbReference type="InterPro" id="IPR003306">
    <property type="entry name" value="WIF"/>
</dbReference>
<name>A0A8T3BPM7_DENNO</name>
<evidence type="ECO:0000313" key="3">
    <source>
        <dbReference type="Proteomes" id="UP000829196"/>
    </source>
</evidence>
<sequence>MPQRPKVPLLFLQCKNTESPKVKIQCNLLKTSESNHKNKTRLHLSLIPPSPCKATSLPLYIFNFTVSFPQQAKKKKKAPQTGYKKIVNFFANHRFFQARLQ</sequence>
<dbReference type="Proteomes" id="UP000829196">
    <property type="component" value="Unassembled WGS sequence"/>
</dbReference>
<gene>
    <name evidence="2" type="ORF">KFK09_009031</name>
</gene>
<dbReference type="PROSITE" id="PS50814">
    <property type="entry name" value="WIF"/>
    <property type="match status" value="1"/>
</dbReference>
<comment type="caution">
    <text evidence="2">The sequence shown here is derived from an EMBL/GenBank/DDBJ whole genome shotgun (WGS) entry which is preliminary data.</text>
</comment>
<keyword evidence="3" id="KW-1185">Reference proteome</keyword>
<dbReference type="AlphaFoldDB" id="A0A8T3BPM7"/>
<feature type="domain" description="WIF" evidence="1">
    <location>
        <begin position="1"/>
        <end position="52"/>
    </location>
</feature>
<evidence type="ECO:0000259" key="1">
    <source>
        <dbReference type="PROSITE" id="PS50814"/>
    </source>
</evidence>
<reference evidence="2" key="1">
    <citation type="journal article" date="2022" name="Front. Genet.">
        <title>Chromosome-Scale Assembly of the Dendrobium nobile Genome Provides Insights Into the Molecular Mechanism of the Biosynthesis of the Medicinal Active Ingredient of Dendrobium.</title>
        <authorList>
            <person name="Xu Q."/>
            <person name="Niu S.-C."/>
            <person name="Li K.-L."/>
            <person name="Zheng P.-J."/>
            <person name="Zhang X.-J."/>
            <person name="Jia Y."/>
            <person name="Liu Y."/>
            <person name="Niu Y.-X."/>
            <person name="Yu L.-H."/>
            <person name="Chen D.-F."/>
            <person name="Zhang G.-Q."/>
        </authorList>
    </citation>
    <scope>NUCLEOTIDE SEQUENCE</scope>
    <source>
        <tissue evidence="2">Leaf</tissue>
    </source>
</reference>
<protein>
    <recommendedName>
        <fullName evidence="1">WIF domain-containing protein</fullName>
    </recommendedName>
</protein>
<dbReference type="EMBL" id="JAGYWB010000007">
    <property type="protein sequence ID" value="KAI0516358.1"/>
    <property type="molecule type" value="Genomic_DNA"/>
</dbReference>
<proteinExistence type="predicted"/>
<accession>A0A8T3BPM7</accession>
<organism evidence="2 3">
    <name type="scientific">Dendrobium nobile</name>
    <name type="common">Orchid</name>
    <dbReference type="NCBI Taxonomy" id="94219"/>
    <lineage>
        <taxon>Eukaryota</taxon>
        <taxon>Viridiplantae</taxon>
        <taxon>Streptophyta</taxon>
        <taxon>Embryophyta</taxon>
        <taxon>Tracheophyta</taxon>
        <taxon>Spermatophyta</taxon>
        <taxon>Magnoliopsida</taxon>
        <taxon>Liliopsida</taxon>
        <taxon>Asparagales</taxon>
        <taxon>Orchidaceae</taxon>
        <taxon>Epidendroideae</taxon>
        <taxon>Malaxideae</taxon>
        <taxon>Dendrobiinae</taxon>
        <taxon>Dendrobium</taxon>
    </lineage>
</organism>